<keyword evidence="3" id="KW-1185">Reference proteome</keyword>
<name>A0A914Y289_9BILA</name>
<feature type="domain" description="DNA2/NAM7 helicase-like C-terminal" evidence="2">
    <location>
        <begin position="151"/>
        <end position="336"/>
    </location>
</feature>
<dbReference type="Gene3D" id="3.40.50.300">
    <property type="entry name" value="P-loop containing nucleotide triphosphate hydrolases"/>
    <property type="match status" value="2"/>
</dbReference>
<dbReference type="CDD" id="cd18808">
    <property type="entry name" value="SF1_C_Upf1"/>
    <property type="match status" value="1"/>
</dbReference>
<dbReference type="GO" id="GO:0005829">
    <property type="term" value="C:cytosol"/>
    <property type="evidence" value="ECO:0007669"/>
    <property type="project" value="TreeGrafter"/>
</dbReference>
<evidence type="ECO:0000313" key="3">
    <source>
        <dbReference type="Proteomes" id="UP000887577"/>
    </source>
</evidence>
<dbReference type="InterPro" id="IPR027417">
    <property type="entry name" value="P-loop_NTPase"/>
</dbReference>
<dbReference type="PANTHER" id="PTHR10887:SF365">
    <property type="entry name" value="HELICASE WITH ZINC FINGER DOMAIN-RELATED"/>
    <property type="match status" value="1"/>
</dbReference>
<dbReference type="Pfam" id="PF13087">
    <property type="entry name" value="AAA_12"/>
    <property type="match status" value="1"/>
</dbReference>
<accession>A0A914Y289</accession>
<dbReference type="PANTHER" id="PTHR10887">
    <property type="entry name" value="DNA2/NAM7 HELICASE FAMILY"/>
    <property type="match status" value="1"/>
</dbReference>
<evidence type="ECO:0000259" key="1">
    <source>
        <dbReference type="Pfam" id="PF13086"/>
    </source>
</evidence>
<dbReference type="GO" id="GO:0043186">
    <property type="term" value="C:P granule"/>
    <property type="evidence" value="ECO:0007669"/>
    <property type="project" value="TreeGrafter"/>
</dbReference>
<sequence length="377" mass="42822">MAADAISEAIVDRNFLDPKEIFRIVSASRDTSKRNAKLDCITQRTVLRDFNNEAICTVYDLPDAELLEKYKIIICTLGSVPRLSGFFESGHFSHIFVDEAAQAPEMDIWLPIGLLANESTRLILAGDPKQLGPVTTNTVLSDNERYGYKISHLARLVDKKIFKNDPRYLIQLTHNHRSHHGIVKISSELFYENSLVATNPIGHDSLCSVPFLRKPNFPILFHSVTSGIEESSEKRSRRNVAEAKVIVEYVNKCLKHVKAKDIGVVSPYNYQAETIRKYLNNPNITVETVEKFQGSERRVIIISTVRTKNLGFMADDLRFNTAITRSKHLLIVVGHKAALRTQISWKRFMDYCAQNNSLVNSFLEDGKIENRLAQLQF</sequence>
<proteinExistence type="predicted"/>
<dbReference type="AlphaFoldDB" id="A0A914Y289"/>
<feature type="domain" description="DNA2/NAM7 helicase helicase" evidence="1">
    <location>
        <begin position="55"/>
        <end position="136"/>
    </location>
</feature>
<dbReference type="SUPFAM" id="SSF52540">
    <property type="entry name" value="P-loop containing nucleoside triphosphate hydrolases"/>
    <property type="match status" value="1"/>
</dbReference>
<dbReference type="Proteomes" id="UP000887577">
    <property type="component" value="Unplaced"/>
</dbReference>
<organism evidence="3 4">
    <name type="scientific">Panagrolaimus superbus</name>
    <dbReference type="NCBI Taxonomy" id="310955"/>
    <lineage>
        <taxon>Eukaryota</taxon>
        <taxon>Metazoa</taxon>
        <taxon>Ecdysozoa</taxon>
        <taxon>Nematoda</taxon>
        <taxon>Chromadorea</taxon>
        <taxon>Rhabditida</taxon>
        <taxon>Tylenchina</taxon>
        <taxon>Panagrolaimomorpha</taxon>
        <taxon>Panagrolaimoidea</taxon>
        <taxon>Panagrolaimidae</taxon>
        <taxon>Panagrolaimus</taxon>
    </lineage>
</organism>
<protein>
    <submittedName>
        <fullName evidence="4">RNA helicase</fullName>
    </submittedName>
</protein>
<dbReference type="GO" id="GO:0035194">
    <property type="term" value="P:regulatory ncRNA-mediated post-transcriptional gene silencing"/>
    <property type="evidence" value="ECO:0007669"/>
    <property type="project" value="TreeGrafter"/>
</dbReference>
<dbReference type="GO" id="GO:0004386">
    <property type="term" value="F:helicase activity"/>
    <property type="evidence" value="ECO:0007669"/>
    <property type="project" value="InterPro"/>
</dbReference>
<reference evidence="4" key="1">
    <citation type="submission" date="2022-11" db="UniProtKB">
        <authorList>
            <consortium name="WormBaseParasite"/>
        </authorList>
    </citation>
    <scope>IDENTIFICATION</scope>
</reference>
<evidence type="ECO:0000313" key="4">
    <source>
        <dbReference type="WBParaSite" id="PSU_v2.g129.t1"/>
    </source>
</evidence>
<dbReference type="Pfam" id="PF13086">
    <property type="entry name" value="AAA_11"/>
    <property type="match status" value="1"/>
</dbReference>
<evidence type="ECO:0000259" key="2">
    <source>
        <dbReference type="Pfam" id="PF13087"/>
    </source>
</evidence>
<dbReference type="InterPro" id="IPR045055">
    <property type="entry name" value="DNA2/NAM7-like"/>
</dbReference>
<dbReference type="InterPro" id="IPR041679">
    <property type="entry name" value="DNA2/NAM7-like_C"/>
</dbReference>
<dbReference type="InterPro" id="IPR041677">
    <property type="entry name" value="DNA2/NAM7_AAA_11"/>
</dbReference>
<dbReference type="WBParaSite" id="PSU_v2.g129.t1">
    <property type="protein sequence ID" value="PSU_v2.g129.t1"/>
    <property type="gene ID" value="PSU_v2.g129"/>
</dbReference>
<dbReference type="InterPro" id="IPR047187">
    <property type="entry name" value="SF1_C_Upf1"/>
</dbReference>